<sequence length="367" mass="41339">MTGRVPNVYAATIIPIPFATLALLLRLKARRMTKMGMGYDDLLSIAAWFFAVAYSADLLVWTTQFKLGQKLESYSDDRIEYYLEKSHIMLWASEFLYSWSIVLSKLAVLSFYRRVFHVSSIRIPIIVLMVACVIWIILRTFLTIFHCIPTQAYWDKSIEDARCLTNITKFYLGTDLTHCLMDFIILGLPIFEIARMKLPFGQKIAVIALFATGSLVGIASIFQIIESQQYTAGSREMPYEFALAMIWANVEVHLAVFTSCMALLKPIFRKVIPGLSSGNTYPASRASRPSIAFHPSSGFRSSARDEETRETGASRGFTYHEYDAASLPGSKDNNSRSSRGFVHHEEYPMSSLPGSQDNDSRCSQSSV</sequence>
<reference evidence="1" key="1">
    <citation type="submission" date="2022-08" db="EMBL/GenBank/DDBJ databases">
        <title>Genome Sequence of Fusarium decemcellulare.</title>
        <authorList>
            <person name="Buettner E."/>
        </authorList>
    </citation>
    <scope>NUCLEOTIDE SEQUENCE</scope>
    <source>
        <strain evidence="1">Babe19</strain>
    </source>
</reference>
<evidence type="ECO:0000313" key="2">
    <source>
        <dbReference type="Proteomes" id="UP001148629"/>
    </source>
</evidence>
<gene>
    <name evidence="1" type="ORF">NM208_g11856</name>
</gene>
<organism evidence="1 2">
    <name type="scientific">Fusarium decemcellulare</name>
    <dbReference type="NCBI Taxonomy" id="57161"/>
    <lineage>
        <taxon>Eukaryota</taxon>
        <taxon>Fungi</taxon>
        <taxon>Dikarya</taxon>
        <taxon>Ascomycota</taxon>
        <taxon>Pezizomycotina</taxon>
        <taxon>Sordariomycetes</taxon>
        <taxon>Hypocreomycetidae</taxon>
        <taxon>Hypocreales</taxon>
        <taxon>Nectriaceae</taxon>
        <taxon>Fusarium</taxon>
        <taxon>Fusarium decemcellulare species complex</taxon>
    </lineage>
</organism>
<dbReference type="EMBL" id="JANRMS010001993">
    <property type="protein sequence ID" value="KAJ3524929.1"/>
    <property type="molecule type" value="Genomic_DNA"/>
</dbReference>
<protein>
    <submittedName>
        <fullName evidence="1">Uncharacterized protein</fullName>
    </submittedName>
</protein>
<evidence type="ECO:0000313" key="1">
    <source>
        <dbReference type="EMBL" id="KAJ3524929.1"/>
    </source>
</evidence>
<name>A0ACC1RU56_9HYPO</name>
<proteinExistence type="predicted"/>
<comment type="caution">
    <text evidence="1">The sequence shown here is derived from an EMBL/GenBank/DDBJ whole genome shotgun (WGS) entry which is preliminary data.</text>
</comment>
<accession>A0ACC1RU56</accession>
<keyword evidence="2" id="KW-1185">Reference proteome</keyword>
<dbReference type="Proteomes" id="UP001148629">
    <property type="component" value="Unassembled WGS sequence"/>
</dbReference>